<dbReference type="PANTHER" id="PTHR35340">
    <property type="entry name" value="PQQ ENZYME REPEAT PROTEIN-RELATED"/>
    <property type="match status" value="1"/>
</dbReference>
<dbReference type="AlphaFoldDB" id="A0AAN6GPH0"/>
<evidence type="ECO:0000313" key="3">
    <source>
        <dbReference type="Proteomes" id="UP001176517"/>
    </source>
</evidence>
<feature type="region of interest" description="Disordered" evidence="1">
    <location>
        <begin position="51"/>
        <end position="146"/>
    </location>
</feature>
<organism evidence="2 3">
    <name type="scientific">Tilletia horrida</name>
    <dbReference type="NCBI Taxonomy" id="155126"/>
    <lineage>
        <taxon>Eukaryota</taxon>
        <taxon>Fungi</taxon>
        <taxon>Dikarya</taxon>
        <taxon>Basidiomycota</taxon>
        <taxon>Ustilaginomycotina</taxon>
        <taxon>Exobasidiomycetes</taxon>
        <taxon>Tilletiales</taxon>
        <taxon>Tilletiaceae</taxon>
        <taxon>Tilletia</taxon>
    </lineage>
</organism>
<evidence type="ECO:0000256" key="1">
    <source>
        <dbReference type="SAM" id="MobiDB-lite"/>
    </source>
</evidence>
<evidence type="ECO:0000313" key="2">
    <source>
        <dbReference type="EMBL" id="KAK0544612.1"/>
    </source>
</evidence>
<protein>
    <submittedName>
        <fullName evidence="2">Uncharacterized protein</fullName>
    </submittedName>
</protein>
<dbReference type="InterPro" id="IPR053143">
    <property type="entry name" value="Arylsulfate_ST"/>
</dbReference>
<dbReference type="PANTHER" id="PTHR35340:SF5">
    <property type="entry name" value="ASST-DOMAIN-CONTAINING PROTEIN"/>
    <property type="match status" value="1"/>
</dbReference>
<accession>A0AAN6GPH0</accession>
<dbReference type="EMBL" id="JAPDMZ010000272">
    <property type="protein sequence ID" value="KAK0544612.1"/>
    <property type="molecule type" value="Genomic_DNA"/>
</dbReference>
<sequence length="724" mass="80614">MSGSSTTLSNGRSVSRLHLQPRNHSKRRRSAFALTVIALTSLLLTIPSPSAAAPQGRYPLDATHSHPPFSAVQPDVAPRASPELWLDERSSESEDELHIDPFLPERQYENTPGRPSILQPPPPRPPQDDGGPPHPPIDPHWPLGPNLNIKTYETEPDFAPISFEVKYEHSSARSILGAHGYYIAPVTIKPSSFQIFDMPRDKFELVYLNGDKGLGQGSFNLHYVEWYGKPHLLVWSGRFMRWPGYGEGYYLLLNENYNVVWNTSLPDAVDFHDASLTPEHTLISTVWRKLGPFDHSRYGGSQEDGAIFDAAFAEYSPTTGKPIFGWSPYEAGLSLNLTHIKGKKSFTTLKPWDWAHTNSVSKDRLGNYLVSLRSLHTLFYIDGRTKETLWQLGGPNTNFTGRGNNFSWQHNALWLEEEEKLGVWTLDDIRVASTGGRGGPSAQARADGTLDPRAVRKRRISLYDNGALSSRTKDRNESRGLIIELDMVKMTATIISVYEHPGRKAGLLAQKDISSTSQGNLQVLPPFTPRFDAKNPHPQPFKVGQTPLLLAYGMRPLAALYARSGEPLWFTEYRAPKKKINGGVSNVDSYRSYLGPRWRGKPEWPPKIKLSERSNAEGNTTRMAWISWNGASNVKEYRILDESTQAVVATIPRTGFESSEEIGSRIAGMPAVRLEVVDPCGNMLASSPALGVMKEEGLLQIMSAGGRWDYGWGAETDRCPFPGS</sequence>
<comment type="caution">
    <text evidence="2">The sequence shown here is derived from an EMBL/GenBank/DDBJ whole genome shotgun (WGS) entry which is preliminary data.</text>
</comment>
<proteinExistence type="predicted"/>
<dbReference type="InterPro" id="IPR039535">
    <property type="entry name" value="ASST-like"/>
</dbReference>
<keyword evidence="3" id="KW-1185">Reference proteome</keyword>
<feature type="compositionally biased region" description="Polar residues" evidence="1">
    <location>
        <begin position="1"/>
        <end position="13"/>
    </location>
</feature>
<feature type="region of interest" description="Disordered" evidence="1">
    <location>
        <begin position="1"/>
        <end position="27"/>
    </location>
</feature>
<gene>
    <name evidence="2" type="ORF">OC846_006001</name>
</gene>
<name>A0AAN6GPH0_9BASI</name>
<dbReference type="Proteomes" id="UP001176517">
    <property type="component" value="Unassembled WGS sequence"/>
</dbReference>
<reference evidence="2" key="1">
    <citation type="journal article" date="2023" name="PhytoFront">
        <title>Draft Genome Resources of Seven Strains of Tilletia horrida, Causal Agent of Kernel Smut of Rice.</title>
        <authorList>
            <person name="Khanal S."/>
            <person name="Antony Babu S."/>
            <person name="Zhou X.G."/>
        </authorList>
    </citation>
    <scope>NUCLEOTIDE SEQUENCE</scope>
    <source>
        <strain evidence="2">TX6</strain>
    </source>
</reference>
<dbReference type="Pfam" id="PF14269">
    <property type="entry name" value="Arylsulfotran_2"/>
    <property type="match status" value="1"/>
</dbReference>
<feature type="compositionally biased region" description="Basic and acidic residues" evidence="1">
    <location>
        <begin position="86"/>
        <end position="99"/>
    </location>
</feature>